<comment type="caution">
    <text evidence="3">The sequence shown here is derived from an EMBL/GenBank/DDBJ whole genome shotgun (WGS) entry which is preliminary data.</text>
</comment>
<accession>A0ABS3WP23</accession>
<evidence type="ECO:0000256" key="2">
    <source>
        <dbReference type="SAM" id="Phobius"/>
    </source>
</evidence>
<keyword evidence="2" id="KW-0472">Membrane</keyword>
<proteinExistence type="predicted"/>
<name>A0ABS3WP23_9ACTN</name>
<dbReference type="EMBL" id="JAFFZN010000003">
    <property type="protein sequence ID" value="MBO8184874.1"/>
    <property type="molecule type" value="Genomic_DNA"/>
</dbReference>
<feature type="region of interest" description="Disordered" evidence="1">
    <location>
        <begin position="44"/>
        <end position="114"/>
    </location>
</feature>
<keyword evidence="2" id="KW-1133">Transmembrane helix</keyword>
<dbReference type="Proteomes" id="UP001518976">
    <property type="component" value="Unassembled WGS sequence"/>
</dbReference>
<organism evidence="3 4">
    <name type="scientific">Streptomyces spirodelae</name>
    <dbReference type="NCBI Taxonomy" id="2812904"/>
    <lineage>
        <taxon>Bacteria</taxon>
        <taxon>Bacillati</taxon>
        <taxon>Actinomycetota</taxon>
        <taxon>Actinomycetes</taxon>
        <taxon>Kitasatosporales</taxon>
        <taxon>Streptomycetaceae</taxon>
        <taxon>Streptomyces</taxon>
    </lineage>
</organism>
<protein>
    <recommendedName>
        <fullName evidence="5">Secreted protein</fullName>
    </recommendedName>
</protein>
<dbReference type="RefSeq" id="WP_209263668.1">
    <property type="nucleotide sequence ID" value="NZ_JAFFZN010000003.1"/>
</dbReference>
<evidence type="ECO:0000313" key="3">
    <source>
        <dbReference type="EMBL" id="MBO8184874.1"/>
    </source>
</evidence>
<keyword evidence="2" id="KW-0812">Transmembrane</keyword>
<sequence>MQRPSSLPGPRWLHVGAWLLATGAATTLSWFGVHTVLNETAEAPPRALPVSGGSADRVTPRASSTHRPRPSPSPTPSPSKTATRTPRHTGSPGSHPGAEEPSPDGHHTGNVRGATVRGGRAVFDLSGREGALVSATPDPGWEMRIWEAPGLVRVTFTNGAVSSSVFCRWDNGPPRIETYDG</sequence>
<evidence type="ECO:0000313" key="4">
    <source>
        <dbReference type="Proteomes" id="UP001518976"/>
    </source>
</evidence>
<gene>
    <name evidence="3" type="ORF">JW592_05215</name>
</gene>
<evidence type="ECO:0008006" key="5">
    <source>
        <dbReference type="Google" id="ProtNLM"/>
    </source>
</evidence>
<reference evidence="3 4" key="1">
    <citation type="submission" date="2021-02" db="EMBL/GenBank/DDBJ databases">
        <title>Streptomyces spirodelae sp. nov., isolated from duckweed.</title>
        <authorList>
            <person name="Saimee Y."/>
            <person name="Duangmal K."/>
        </authorList>
    </citation>
    <scope>NUCLEOTIDE SEQUENCE [LARGE SCALE GENOMIC DNA]</scope>
    <source>
        <strain evidence="3 4">DW4-2</strain>
    </source>
</reference>
<evidence type="ECO:0000256" key="1">
    <source>
        <dbReference type="SAM" id="MobiDB-lite"/>
    </source>
</evidence>
<feature type="transmembrane region" description="Helical" evidence="2">
    <location>
        <begin position="12"/>
        <end position="33"/>
    </location>
</feature>
<keyword evidence="4" id="KW-1185">Reference proteome</keyword>